<dbReference type="Proteomes" id="UP000724672">
    <property type="component" value="Unassembled WGS sequence"/>
</dbReference>
<dbReference type="SMART" id="SM00116">
    <property type="entry name" value="CBS"/>
    <property type="match status" value="2"/>
</dbReference>
<keyword evidence="1 2" id="KW-0129">CBS domain</keyword>
<evidence type="ECO:0000313" key="4">
    <source>
        <dbReference type="EMBL" id="MBS4537431.1"/>
    </source>
</evidence>
<dbReference type="CDD" id="cd04586">
    <property type="entry name" value="CBS_pair_BON_assoc"/>
    <property type="match status" value="1"/>
</dbReference>
<evidence type="ECO:0000259" key="3">
    <source>
        <dbReference type="PROSITE" id="PS51371"/>
    </source>
</evidence>
<comment type="caution">
    <text evidence="4">The sequence shown here is derived from an EMBL/GenBank/DDBJ whole genome shotgun (WGS) entry which is preliminary data.</text>
</comment>
<dbReference type="InterPro" id="IPR000644">
    <property type="entry name" value="CBS_dom"/>
</dbReference>
<dbReference type="EMBL" id="WSFT01000016">
    <property type="protein sequence ID" value="MBS4537431.1"/>
    <property type="molecule type" value="Genomic_DNA"/>
</dbReference>
<dbReference type="PANTHER" id="PTHR43080:SF2">
    <property type="entry name" value="CBS DOMAIN-CONTAINING PROTEIN"/>
    <property type="match status" value="1"/>
</dbReference>
<reference evidence="4" key="1">
    <citation type="submission" date="2019-12" db="EMBL/GenBank/DDBJ databases">
        <title>Clostridiaceae gen. nov. sp. nov., isolated from sediment in Xinjiang, China.</title>
        <authorList>
            <person name="Zhang R."/>
        </authorList>
    </citation>
    <scope>NUCLEOTIDE SEQUENCE</scope>
    <source>
        <strain evidence="4">D2Q-11</strain>
    </source>
</reference>
<dbReference type="PANTHER" id="PTHR43080">
    <property type="entry name" value="CBS DOMAIN-CONTAINING PROTEIN CBSX3, MITOCHONDRIAL"/>
    <property type="match status" value="1"/>
</dbReference>
<gene>
    <name evidence="4" type="ORF">GOQ27_03095</name>
</gene>
<proteinExistence type="predicted"/>
<keyword evidence="5" id="KW-1185">Reference proteome</keyword>
<organism evidence="4 5">
    <name type="scientific">Anaeromonas frigoriresistens</name>
    <dbReference type="NCBI Taxonomy" id="2683708"/>
    <lineage>
        <taxon>Bacteria</taxon>
        <taxon>Bacillati</taxon>
        <taxon>Bacillota</taxon>
        <taxon>Tissierellia</taxon>
        <taxon>Tissierellales</taxon>
        <taxon>Thermohalobacteraceae</taxon>
        <taxon>Anaeromonas</taxon>
    </lineage>
</organism>
<accession>A0A942UV40</accession>
<dbReference type="InterPro" id="IPR051257">
    <property type="entry name" value="Diverse_CBS-Domain"/>
</dbReference>
<protein>
    <submittedName>
        <fullName evidence="4">CBS domain-containing protein</fullName>
    </submittedName>
</protein>
<dbReference type="PROSITE" id="PS51371">
    <property type="entry name" value="CBS"/>
    <property type="match status" value="2"/>
</dbReference>
<evidence type="ECO:0000256" key="2">
    <source>
        <dbReference type="PROSITE-ProRule" id="PRU00703"/>
    </source>
</evidence>
<feature type="domain" description="CBS" evidence="3">
    <location>
        <begin position="9"/>
        <end position="66"/>
    </location>
</feature>
<dbReference type="SUPFAM" id="SSF54631">
    <property type="entry name" value="CBS-domain pair"/>
    <property type="match status" value="1"/>
</dbReference>
<dbReference type="InterPro" id="IPR046342">
    <property type="entry name" value="CBS_dom_sf"/>
</dbReference>
<dbReference type="Gene3D" id="3.10.580.10">
    <property type="entry name" value="CBS-domain"/>
    <property type="match status" value="1"/>
</dbReference>
<dbReference type="AlphaFoldDB" id="A0A942UV40"/>
<dbReference type="Pfam" id="PF00571">
    <property type="entry name" value="CBS"/>
    <property type="match status" value="2"/>
</dbReference>
<name>A0A942UV40_9FIRM</name>
<evidence type="ECO:0000313" key="5">
    <source>
        <dbReference type="Proteomes" id="UP000724672"/>
    </source>
</evidence>
<sequence>MMMKAKDIMTTEVITVLEDETIENVTELLIKNKISGVPVINEDNEVVGIVTETDLIFKDKDVHIPSYVPLLGGFILLESVKKFEKQLKKVAAYKVKDVMSTPVIKVYEEDEVRKVVNMMLDRRINRVPVIDKEGKLKGIIARSDILKHL</sequence>
<evidence type="ECO:0000256" key="1">
    <source>
        <dbReference type="ARBA" id="ARBA00023122"/>
    </source>
</evidence>
<feature type="domain" description="CBS" evidence="3">
    <location>
        <begin position="99"/>
        <end position="149"/>
    </location>
</feature>